<dbReference type="EMBL" id="DUJS01000004">
    <property type="protein sequence ID" value="HII70538.1"/>
    <property type="molecule type" value="Genomic_DNA"/>
</dbReference>
<dbReference type="AlphaFoldDB" id="A0A832TCX9"/>
<dbReference type="RefSeq" id="WP_011018685.1">
    <property type="nucleotide sequence ID" value="NZ_DUJS01000004.1"/>
</dbReference>
<protein>
    <submittedName>
        <fullName evidence="1">Uncharacterized protein</fullName>
    </submittedName>
</protein>
<dbReference type="Proteomes" id="UP000619545">
    <property type="component" value="Unassembled WGS sequence"/>
</dbReference>
<name>A0A832TCX9_9EURY</name>
<evidence type="ECO:0000313" key="1">
    <source>
        <dbReference type="EMBL" id="HII70538.1"/>
    </source>
</evidence>
<dbReference type="GeneID" id="1477616"/>
<evidence type="ECO:0000313" key="2">
    <source>
        <dbReference type="Proteomes" id="UP000619545"/>
    </source>
</evidence>
<reference evidence="1" key="1">
    <citation type="journal article" date="2020" name="bioRxiv">
        <title>A rank-normalized archaeal taxonomy based on genome phylogeny resolves widespread incomplete and uneven classifications.</title>
        <authorList>
            <person name="Rinke C."/>
            <person name="Chuvochina M."/>
            <person name="Mussig A.J."/>
            <person name="Chaumeil P.-A."/>
            <person name="Waite D.W."/>
            <person name="Whitman W.B."/>
            <person name="Parks D.H."/>
            <person name="Hugenholtz P."/>
        </authorList>
    </citation>
    <scope>NUCLEOTIDE SEQUENCE</scope>
    <source>
        <strain evidence="1">UBA8853</strain>
    </source>
</reference>
<proteinExistence type="predicted"/>
<gene>
    <name evidence="1" type="ORF">HA336_04825</name>
</gene>
<sequence>MLLPALLTLLLLPGPVAGAPVDHAVDLPSEGSVSGGDLDRECVEAVLDSCSSVRWCVVRAPGVEEGAVFERCGERWVEVGSGDCPGRCGVLLRGLDAARVSWASGTLRVSGPVGASAWLLVPDPRGLRVGGTFLQGGAYPEGAGVFRDRRVSVRRGRSRCPGRCRLGWLASRW</sequence>
<comment type="caution">
    <text evidence="1">The sequence shown here is derived from an EMBL/GenBank/DDBJ whole genome shotgun (WGS) entry which is preliminary data.</text>
</comment>
<accession>A0A832TCX9</accession>
<organism evidence="1 2">
    <name type="scientific">Methanopyrus kandleri</name>
    <dbReference type="NCBI Taxonomy" id="2320"/>
    <lineage>
        <taxon>Archaea</taxon>
        <taxon>Methanobacteriati</taxon>
        <taxon>Methanobacteriota</taxon>
        <taxon>Methanomada group</taxon>
        <taxon>Methanopyri</taxon>
        <taxon>Methanopyrales</taxon>
        <taxon>Methanopyraceae</taxon>
        <taxon>Methanopyrus</taxon>
    </lineage>
</organism>